<reference evidence="2 3" key="1">
    <citation type="submission" date="2016-07" db="EMBL/GenBank/DDBJ databases">
        <title>Pervasive Adenine N6-methylation of Active Genes in Fungi.</title>
        <authorList>
            <consortium name="DOE Joint Genome Institute"/>
            <person name="Mondo S.J."/>
            <person name="Dannebaum R.O."/>
            <person name="Kuo R.C."/>
            <person name="Labutti K."/>
            <person name="Haridas S."/>
            <person name="Kuo A."/>
            <person name="Salamov A."/>
            <person name="Ahrendt S.R."/>
            <person name="Lipzen A."/>
            <person name="Sullivan W."/>
            <person name="Andreopoulos W.B."/>
            <person name="Clum A."/>
            <person name="Lindquist E."/>
            <person name="Daum C."/>
            <person name="Ramamoorthy G.K."/>
            <person name="Gryganskyi A."/>
            <person name="Culley D."/>
            <person name="Magnuson J.K."/>
            <person name="James T.Y."/>
            <person name="O'Malley M.A."/>
            <person name="Stajich J.E."/>
            <person name="Spatafora J.W."/>
            <person name="Visel A."/>
            <person name="Grigoriev I.V."/>
        </authorList>
    </citation>
    <scope>NUCLEOTIDE SEQUENCE [LARGE SCALE GENOMIC DNA]</scope>
    <source>
        <strain evidence="2 3">ATCC 12442</strain>
    </source>
</reference>
<dbReference type="EMBL" id="MCFD01000011">
    <property type="protein sequence ID" value="ORX67809.1"/>
    <property type="molecule type" value="Genomic_DNA"/>
</dbReference>
<feature type="region of interest" description="Disordered" evidence="1">
    <location>
        <begin position="291"/>
        <end position="322"/>
    </location>
</feature>
<dbReference type="GeneID" id="63807151"/>
<feature type="compositionally biased region" description="Polar residues" evidence="1">
    <location>
        <begin position="106"/>
        <end position="115"/>
    </location>
</feature>
<dbReference type="OrthoDB" id="5531344at2759"/>
<dbReference type="AlphaFoldDB" id="A0A1Y1W2P9"/>
<name>A0A1Y1W2P9_9FUNG</name>
<gene>
    <name evidence="2" type="ORF">DL89DRAFT_294370</name>
</gene>
<proteinExistence type="predicted"/>
<keyword evidence="3" id="KW-1185">Reference proteome</keyword>
<evidence type="ECO:0000256" key="1">
    <source>
        <dbReference type="SAM" id="MobiDB-lite"/>
    </source>
</evidence>
<organism evidence="2 3">
    <name type="scientific">Linderina pennispora</name>
    <dbReference type="NCBI Taxonomy" id="61395"/>
    <lineage>
        <taxon>Eukaryota</taxon>
        <taxon>Fungi</taxon>
        <taxon>Fungi incertae sedis</taxon>
        <taxon>Zoopagomycota</taxon>
        <taxon>Kickxellomycotina</taxon>
        <taxon>Kickxellomycetes</taxon>
        <taxon>Kickxellales</taxon>
        <taxon>Kickxellaceae</taxon>
        <taxon>Linderina</taxon>
    </lineage>
</organism>
<feature type="region of interest" description="Disordered" evidence="1">
    <location>
        <begin position="232"/>
        <end position="270"/>
    </location>
</feature>
<feature type="region of interest" description="Disordered" evidence="1">
    <location>
        <begin position="98"/>
        <end position="149"/>
    </location>
</feature>
<evidence type="ECO:0000313" key="2">
    <source>
        <dbReference type="EMBL" id="ORX67809.1"/>
    </source>
</evidence>
<dbReference type="RefSeq" id="XP_040741655.1">
    <property type="nucleotide sequence ID" value="XM_040890503.1"/>
</dbReference>
<comment type="caution">
    <text evidence="2">The sequence shown here is derived from an EMBL/GenBank/DDBJ whole genome shotgun (WGS) entry which is preliminary data.</text>
</comment>
<accession>A0A1Y1W2P9</accession>
<protein>
    <submittedName>
        <fullName evidence="2">Uncharacterized protein</fullName>
    </submittedName>
</protein>
<dbReference type="Proteomes" id="UP000193922">
    <property type="component" value="Unassembled WGS sequence"/>
</dbReference>
<dbReference type="STRING" id="61395.A0A1Y1W2P9"/>
<evidence type="ECO:0000313" key="3">
    <source>
        <dbReference type="Proteomes" id="UP000193922"/>
    </source>
</evidence>
<sequence>MSATPMAMSNAGWTKPFEQIEAIVFTQTPTDNFNEQLRALSTAITTYLDGQKPDEAKEDEAHKKLANDLAQIAVEGFVAGQRKEIDRYNQEEFLKAAEGREETSARTDANGTSRGVQIHKDETKTETGALERSTGAVQKEQPPKAPQKLDGLQERVENIRQHLNAKFVPSSASIFRRVAALEDKIMLLERDLPEWAAANFCQPNRQYTQPPPITMYRILSPDSSEVPERTRAAARTGGGKSTRMPAGKHHRAYSKPYQPKRQGSGKPIFHACGRGVNSSLTRSVIAQLQMRQQAAAGIQKPKGNAEQSQSPASHPQVKNEPV</sequence>